<dbReference type="AlphaFoldDB" id="A0A8H6F9P2"/>
<proteinExistence type="predicted"/>
<evidence type="ECO:0000313" key="2">
    <source>
        <dbReference type="Proteomes" id="UP000593566"/>
    </source>
</evidence>
<organism evidence="1 2">
    <name type="scientific">Letharia lupina</name>
    <dbReference type="NCBI Taxonomy" id="560253"/>
    <lineage>
        <taxon>Eukaryota</taxon>
        <taxon>Fungi</taxon>
        <taxon>Dikarya</taxon>
        <taxon>Ascomycota</taxon>
        <taxon>Pezizomycotina</taxon>
        <taxon>Lecanoromycetes</taxon>
        <taxon>OSLEUM clade</taxon>
        <taxon>Lecanoromycetidae</taxon>
        <taxon>Lecanorales</taxon>
        <taxon>Lecanorineae</taxon>
        <taxon>Parmeliaceae</taxon>
        <taxon>Letharia</taxon>
    </lineage>
</organism>
<sequence length="85" mass="9400">MFLRYEGANGGKYTSLVHTSLQVLDKSNTPSSGVSKTAKIVKNLMIANGLSLVPDKSWPPFGPLAYRLSYVENSQLEQRFADYDS</sequence>
<reference evidence="1 2" key="1">
    <citation type="journal article" date="2020" name="Genomics">
        <title>Complete, high-quality genomes from long-read metagenomic sequencing of two wolf lichen thalli reveals enigmatic genome architecture.</title>
        <authorList>
            <person name="McKenzie S.K."/>
            <person name="Walston R.F."/>
            <person name="Allen J.L."/>
        </authorList>
    </citation>
    <scope>NUCLEOTIDE SEQUENCE [LARGE SCALE GENOMIC DNA]</scope>
    <source>
        <strain evidence="1">WasteWater1</strain>
    </source>
</reference>
<dbReference type="RefSeq" id="XP_037149805.1">
    <property type="nucleotide sequence ID" value="XM_037294424.1"/>
</dbReference>
<evidence type="ECO:0000313" key="1">
    <source>
        <dbReference type="EMBL" id="KAF6220370.1"/>
    </source>
</evidence>
<dbReference type="Proteomes" id="UP000593566">
    <property type="component" value="Unassembled WGS sequence"/>
</dbReference>
<accession>A0A8H6F9P2</accession>
<dbReference type="GeneID" id="59331913"/>
<name>A0A8H6F9P2_9LECA</name>
<comment type="caution">
    <text evidence="1">The sequence shown here is derived from an EMBL/GenBank/DDBJ whole genome shotgun (WGS) entry which is preliminary data.</text>
</comment>
<protein>
    <submittedName>
        <fullName evidence="1">Uncharacterized protein</fullName>
    </submittedName>
</protein>
<keyword evidence="2" id="KW-1185">Reference proteome</keyword>
<dbReference type="EMBL" id="JACCJB010000017">
    <property type="protein sequence ID" value="KAF6220370.1"/>
    <property type="molecule type" value="Genomic_DNA"/>
</dbReference>
<gene>
    <name evidence="1" type="ORF">HO133_003502</name>
</gene>